<dbReference type="Gene3D" id="1.10.287.230">
    <property type="match status" value="1"/>
</dbReference>
<dbReference type="SUPFAM" id="SSF47380">
    <property type="entry name" value="ROP protein"/>
    <property type="match status" value="1"/>
</dbReference>
<reference evidence="1" key="1">
    <citation type="submission" date="2020-12" db="EMBL/GenBank/DDBJ databases">
        <title>Draft genome sequence of Enterobacter spp., Lelliottia spp. and Serratia spp. isolated from drinking water reservoirs and lakes.</title>
        <authorList>
            <person name="Reitter C."/>
            <person name="Neuhaus K."/>
            <person name="Huegler M."/>
        </authorList>
    </citation>
    <scope>NUCLEOTIDE SEQUENCE</scope>
    <source>
        <strain evidence="1">TZW15</strain>
    </source>
</reference>
<dbReference type="AlphaFoldDB" id="A0AAP2F3Y9"/>
<sequence>MNKQHAAVLNMAKFIKTQSLLLLEKLDGLDLDEQASECERLHELAEALCDHLTGALEGRA</sequence>
<dbReference type="Proteomes" id="UP000653275">
    <property type="component" value="Unassembled WGS sequence"/>
</dbReference>
<proteinExistence type="predicted"/>
<gene>
    <name evidence="1" type="ORF">I7V27_22630</name>
</gene>
<dbReference type="Pfam" id="PF01815">
    <property type="entry name" value="Rop"/>
    <property type="match status" value="1"/>
</dbReference>
<accession>A0AAP2F3Y9</accession>
<protein>
    <submittedName>
        <fullName evidence="1">Rop family plasmid primer RNA-binding protein</fullName>
    </submittedName>
</protein>
<comment type="caution">
    <text evidence="1">The sequence shown here is derived from an EMBL/GenBank/DDBJ whole genome shotgun (WGS) entry which is preliminary data.</text>
</comment>
<evidence type="ECO:0000313" key="1">
    <source>
        <dbReference type="EMBL" id="MBL5937215.1"/>
    </source>
</evidence>
<dbReference type="PRINTS" id="PR00835">
    <property type="entry name" value="ROPREGULATRY"/>
</dbReference>
<dbReference type="RefSeq" id="WP_202666600.1">
    <property type="nucleotide sequence ID" value="NZ_JAENMR010000023.1"/>
</dbReference>
<evidence type="ECO:0000313" key="2">
    <source>
        <dbReference type="Proteomes" id="UP000653275"/>
    </source>
</evidence>
<name>A0AAP2F3Y9_LELAM</name>
<dbReference type="EMBL" id="JAENMS010000024">
    <property type="protein sequence ID" value="MBL5937215.1"/>
    <property type="molecule type" value="Genomic_DNA"/>
</dbReference>
<dbReference type="InterPro" id="IPR000769">
    <property type="entry name" value="Regulatory_Rop"/>
</dbReference>
<dbReference type="InterPro" id="IPR035962">
    <property type="entry name" value="Rop-like_sf"/>
</dbReference>
<organism evidence="1 2">
    <name type="scientific">Lelliottia amnigena</name>
    <name type="common">Enterobacter amnigenus</name>
    <dbReference type="NCBI Taxonomy" id="61646"/>
    <lineage>
        <taxon>Bacteria</taxon>
        <taxon>Pseudomonadati</taxon>
        <taxon>Pseudomonadota</taxon>
        <taxon>Gammaproteobacteria</taxon>
        <taxon>Enterobacterales</taxon>
        <taxon>Enterobacteriaceae</taxon>
        <taxon>Lelliottia</taxon>
    </lineage>
</organism>